<keyword evidence="2" id="KW-1185">Reference proteome</keyword>
<name>A0A1H6J6E9_9FLAO</name>
<reference evidence="2" key="1">
    <citation type="submission" date="2016-10" db="EMBL/GenBank/DDBJ databases">
        <authorList>
            <person name="Varghese N."/>
            <person name="Submissions S."/>
        </authorList>
    </citation>
    <scope>NUCLEOTIDE SEQUENCE [LARGE SCALE GENOMIC DNA]</scope>
    <source>
        <strain evidence="2">DSM 19326</strain>
    </source>
</reference>
<gene>
    <name evidence="1" type="ORF">SAMN05421793_11216</name>
</gene>
<accession>A0A1H6J6E9</accession>
<organism evidence="1 2">
    <name type="scientific">Epilithonimonas hominis</name>
    <dbReference type="NCBI Taxonomy" id="420404"/>
    <lineage>
        <taxon>Bacteria</taxon>
        <taxon>Pseudomonadati</taxon>
        <taxon>Bacteroidota</taxon>
        <taxon>Flavobacteriia</taxon>
        <taxon>Flavobacteriales</taxon>
        <taxon>Weeksellaceae</taxon>
        <taxon>Chryseobacterium group</taxon>
        <taxon>Epilithonimonas</taxon>
    </lineage>
</organism>
<evidence type="ECO:0000313" key="1">
    <source>
        <dbReference type="EMBL" id="SEH56308.1"/>
    </source>
</evidence>
<protein>
    <submittedName>
        <fullName evidence="1">Uncharacterized protein</fullName>
    </submittedName>
</protein>
<dbReference type="RefSeq" id="WP_089769321.1">
    <property type="nucleotide sequence ID" value="NZ_FNWX01000012.1"/>
</dbReference>
<sequence>MKKIVIISIGTLLLILLGLFAFQRYYFSEEKIRERQIETWNKRVNEFKNSKSGKIDLTNEINLRWSIKDFSSENHKIEYCENKDAKYICRIDNNDWYGSDFKMDLPKNELKSLTIYVDDKYIKLDVSQMFNPNNSGELDKNQFKIKKEEDFYILYGYFSDGAGTYTTSWKIRNGKSERSKISSDEEDFKWQNEK</sequence>
<evidence type="ECO:0000313" key="2">
    <source>
        <dbReference type="Proteomes" id="UP000198555"/>
    </source>
</evidence>
<proteinExistence type="predicted"/>
<dbReference type="AlphaFoldDB" id="A0A1H6J6E9"/>
<dbReference type="Proteomes" id="UP000198555">
    <property type="component" value="Unassembled WGS sequence"/>
</dbReference>
<dbReference type="STRING" id="420404.SAMN05421793_11216"/>
<dbReference type="EMBL" id="FNWX01000012">
    <property type="protein sequence ID" value="SEH56308.1"/>
    <property type="molecule type" value="Genomic_DNA"/>
</dbReference>